<dbReference type="Proteomes" id="UP000015500">
    <property type="component" value="Chromosome"/>
</dbReference>
<feature type="transmembrane region" description="Helical" evidence="3">
    <location>
        <begin position="372"/>
        <end position="394"/>
    </location>
</feature>
<dbReference type="PANTHER" id="PTHR22939">
    <property type="entry name" value="SERINE PROTEASE FAMILY S1C HTRA-RELATED"/>
    <property type="match status" value="1"/>
</dbReference>
<keyword evidence="4" id="KW-0645">Protease</keyword>
<keyword evidence="1" id="KW-0720">Serine protease</keyword>
<keyword evidence="3" id="KW-0812">Transmembrane</keyword>
<dbReference type="KEGG" id="gjf:M493_14850"/>
<keyword evidence="3" id="KW-1133">Transmembrane helix</keyword>
<dbReference type="AlphaFoldDB" id="S5Z8R7"/>
<dbReference type="GO" id="GO:0004252">
    <property type="term" value="F:serine-type endopeptidase activity"/>
    <property type="evidence" value="ECO:0007669"/>
    <property type="project" value="InterPro"/>
</dbReference>
<evidence type="ECO:0000256" key="2">
    <source>
        <dbReference type="SAM" id="MobiDB-lite"/>
    </source>
</evidence>
<evidence type="ECO:0000256" key="1">
    <source>
        <dbReference type="ARBA" id="ARBA00022825"/>
    </source>
</evidence>
<dbReference type="GO" id="GO:0006508">
    <property type="term" value="P:proteolysis"/>
    <property type="evidence" value="ECO:0007669"/>
    <property type="project" value="UniProtKB-KW"/>
</dbReference>
<sequence length="443" mass="47909">MITLPITIILAVCIAASFFLLNTKPDTSHISRAQKLAEYTKPAVVRIVDYAIVEWEFANYDPDVEAYLEQLDYQTVIGASGSGAIISSNGYIVTNAHVVEYSKAEEIDIANAAFEQLVAGVAEYFGVDFDLAYDYMIEYTFYTKVTRGLKVMLPGGDVLDGEIKSYGAPVNQGKDVAVLKVEGKNLPTLPLGNSDNVQNQDDIWVIGYPAAAESDYLSPDSSLVSSMNAGHVSATSKKTEQGSPVIQLDAAATHGNSGGPVINERGEIIGLLTFRGDTVNGQEVQGFNFAVPVNTVKEFVKQAGADQGQGATDTFFREGLTLYWGGYYKDALAKFEAVERLYPGHSEIKRFITDSQQKSGQSKILWSNYQTAFFIFDGVALLLIIGLLLFTFVLKPKQPNNAAAPANGPPMASADLNRDNKAGRQDVPLASQQPPDSGKKDSP</sequence>
<organism evidence="4 5">
    <name type="scientific">Geobacillus genomosp. 3</name>
    <dbReference type="NCBI Taxonomy" id="1921421"/>
    <lineage>
        <taxon>Bacteria</taxon>
        <taxon>Bacillati</taxon>
        <taxon>Bacillota</taxon>
        <taxon>Bacilli</taxon>
        <taxon>Bacillales</taxon>
        <taxon>Anoxybacillaceae</taxon>
        <taxon>Geobacillus</taxon>
    </lineage>
</organism>
<keyword evidence="1" id="KW-0378">Hydrolase</keyword>
<dbReference type="InterPro" id="IPR043504">
    <property type="entry name" value="Peptidase_S1_PA_chymotrypsin"/>
</dbReference>
<dbReference type="Gene3D" id="2.40.10.10">
    <property type="entry name" value="Trypsin-like serine proteases"/>
    <property type="match status" value="2"/>
</dbReference>
<evidence type="ECO:0000313" key="4">
    <source>
        <dbReference type="EMBL" id="AGT33207.2"/>
    </source>
</evidence>
<dbReference type="Pfam" id="PF13365">
    <property type="entry name" value="Trypsin_2"/>
    <property type="match status" value="1"/>
</dbReference>
<dbReference type="PANTHER" id="PTHR22939:SF129">
    <property type="entry name" value="SERINE PROTEASE HTRA2, MITOCHONDRIAL"/>
    <property type="match status" value="1"/>
</dbReference>
<dbReference type="STRING" id="1921421.M493_14850"/>
<reference evidence="4 5" key="1">
    <citation type="journal article" date="2014" name="Genome Announc.">
        <title>Complete Genome Sequence of the Thermophilic Polychlorinated Biphenyl Degrader Geobacillus sp. Strain JF8 (NBRC 109937).</title>
        <authorList>
            <person name="Shintani M."/>
            <person name="Ohtsubo Y."/>
            <person name="Fukuda K."/>
            <person name="Hosoyama A."/>
            <person name="Ohji S."/>
            <person name="Yamazoe A."/>
            <person name="Fujita N."/>
            <person name="Nagata Y."/>
            <person name="Tsuda M."/>
            <person name="Hatta T."/>
            <person name="Kimbara K."/>
        </authorList>
    </citation>
    <scope>NUCLEOTIDE SEQUENCE [LARGE SCALE GENOMIC DNA]</scope>
    <source>
        <strain evidence="4 5">JF8</strain>
    </source>
</reference>
<evidence type="ECO:0000313" key="5">
    <source>
        <dbReference type="Proteomes" id="UP000015500"/>
    </source>
</evidence>
<gene>
    <name evidence="4" type="ORF">M493_14850</name>
</gene>
<dbReference type="EMBL" id="CP006254">
    <property type="protein sequence ID" value="AGT33207.2"/>
    <property type="molecule type" value="Genomic_DNA"/>
</dbReference>
<dbReference type="SUPFAM" id="SSF50494">
    <property type="entry name" value="Trypsin-like serine proteases"/>
    <property type="match status" value="1"/>
</dbReference>
<evidence type="ECO:0000256" key="3">
    <source>
        <dbReference type="SAM" id="Phobius"/>
    </source>
</evidence>
<feature type="region of interest" description="Disordered" evidence="2">
    <location>
        <begin position="401"/>
        <end position="443"/>
    </location>
</feature>
<protein>
    <submittedName>
        <fullName evidence="4">Serine protease</fullName>
    </submittedName>
</protein>
<proteinExistence type="predicted"/>
<dbReference type="OrthoDB" id="9766361at2"/>
<feature type="compositionally biased region" description="Low complexity" evidence="2">
    <location>
        <begin position="401"/>
        <end position="414"/>
    </location>
</feature>
<dbReference type="InterPro" id="IPR001940">
    <property type="entry name" value="Peptidase_S1C"/>
</dbReference>
<name>S5Z8R7_GEOG3</name>
<keyword evidence="3" id="KW-0472">Membrane</keyword>
<dbReference type="InterPro" id="IPR009003">
    <property type="entry name" value="Peptidase_S1_PA"/>
</dbReference>
<keyword evidence="5" id="KW-1185">Reference proteome</keyword>
<dbReference type="HOGENOM" id="CLU_617861_0_0_9"/>
<dbReference type="PRINTS" id="PR00834">
    <property type="entry name" value="PROTEASES2C"/>
</dbReference>
<accession>S5Z8R7</accession>